<dbReference type="CDD" id="cd04514">
    <property type="entry name" value="Taspase1_like"/>
    <property type="match status" value="1"/>
</dbReference>
<dbReference type="InterPro" id="IPR037464">
    <property type="entry name" value="Taspase1"/>
</dbReference>
<dbReference type="Gene3D" id="3.60.20.30">
    <property type="entry name" value="(Glycosyl)asparaginase"/>
    <property type="match status" value="1"/>
</dbReference>
<name>A0A9P4M2S3_9PEZI</name>
<feature type="region of interest" description="Disordered" evidence="3">
    <location>
        <begin position="227"/>
        <end position="256"/>
    </location>
</feature>
<dbReference type="InterPro" id="IPR000246">
    <property type="entry name" value="Peptidase_T2"/>
</dbReference>
<dbReference type="GO" id="GO:0051604">
    <property type="term" value="P:protein maturation"/>
    <property type="evidence" value="ECO:0007669"/>
    <property type="project" value="TreeGrafter"/>
</dbReference>
<sequence length="447" mass="47283">MAIPRTPPKTPAPDALVPKKRGGDIRAIFVHAGAGYHSVQNQNLHLKACEDACKAAMYLLKSGATAVEACEIAIRVLEDKEITNAGYGSNLAVDGVVECDAVVVDHFGRSGAVGAVAQIQNPIVLARKVLDHSMEPLTLKRVAPNLLVGQGATDFAYEMGLPILPHDALVSPGARERWKRWVEDLRKAEKRKIERIEKLGITGGGFKRKRRTPNLLPRDLEQEKIREMKQEGPSPSAGTPIPHVPTITEDNKSNDRDDMIIDTVGAIAIDVYGNIAAGASSGGIGMKRRGRIGPAALVNVGAAVIPISEGDDDRTCTAAVTSGTGEHMTTTMAAGVCAERLYRSVKSEGAFNTPSNADAMDGSVGSLGNRLGHPSVKNSNCGGAIGVLAIKKTSEGAFLYFAHNTDSFALASMHANEPLPVCCMSRSPGGGAIAQGGRAMRFKKRKN</sequence>
<accession>A0A9P4M2S3</accession>
<dbReference type="GO" id="GO:0005737">
    <property type="term" value="C:cytoplasm"/>
    <property type="evidence" value="ECO:0007669"/>
    <property type="project" value="TreeGrafter"/>
</dbReference>
<evidence type="ECO:0000256" key="2">
    <source>
        <dbReference type="PIRSR" id="PIRSR600246-3"/>
    </source>
</evidence>
<dbReference type="FunFam" id="3.60.20.30:FF:000007">
    <property type="entry name" value="Similar to threonine aspartase"/>
    <property type="match status" value="1"/>
</dbReference>
<dbReference type="GO" id="GO:0004298">
    <property type="term" value="F:threonine-type endopeptidase activity"/>
    <property type="evidence" value="ECO:0007669"/>
    <property type="project" value="InterPro"/>
</dbReference>
<dbReference type="InterPro" id="IPR029055">
    <property type="entry name" value="Ntn_hydrolases_N"/>
</dbReference>
<feature type="site" description="Cleavage; by autolysis" evidence="2">
    <location>
        <begin position="262"/>
        <end position="263"/>
    </location>
</feature>
<keyword evidence="5" id="KW-1185">Reference proteome</keyword>
<dbReference type="AlphaFoldDB" id="A0A9P4M2S3"/>
<evidence type="ECO:0000313" key="4">
    <source>
        <dbReference type="EMBL" id="KAF2094933.1"/>
    </source>
</evidence>
<dbReference type="OrthoDB" id="77601at2759"/>
<protein>
    <submittedName>
        <fullName evidence="4">N-terminal nucleophile aminohydrolase</fullName>
    </submittedName>
</protein>
<comment type="caution">
    <text evidence="4">The sequence shown here is derived from an EMBL/GenBank/DDBJ whole genome shotgun (WGS) entry which is preliminary data.</text>
</comment>
<dbReference type="EMBL" id="ML978133">
    <property type="protein sequence ID" value="KAF2094933.1"/>
    <property type="molecule type" value="Genomic_DNA"/>
</dbReference>
<evidence type="ECO:0000256" key="1">
    <source>
        <dbReference type="PIRSR" id="PIRSR600246-1"/>
    </source>
</evidence>
<reference evidence="4" key="1">
    <citation type="journal article" date="2020" name="Stud. Mycol.">
        <title>101 Dothideomycetes genomes: a test case for predicting lifestyles and emergence of pathogens.</title>
        <authorList>
            <person name="Haridas S."/>
            <person name="Albert R."/>
            <person name="Binder M."/>
            <person name="Bloem J."/>
            <person name="Labutti K."/>
            <person name="Salamov A."/>
            <person name="Andreopoulos B."/>
            <person name="Baker S."/>
            <person name="Barry K."/>
            <person name="Bills G."/>
            <person name="Bluhm B."/>
            <person name="Cannon C."/>
            <person name="Castanera R."/>
            <person name="Culley D."/>
            <person name="Daum C."/>
            <person name="Ezra D."/>
            <person name="Gonzalez J."/>
            <person name="Henrissat B."/>
            <person name="Kuo A."/>
            <person name="Liang C."/>
            <person name="Lipzen A."/>
            <person name="Lutzoni F."/>
            <person name="Magnuson J."/>
            <person name="Mondo S."/>
            <person name="Nolan M."/>
            <person name="Ohm R."/>
            <person name="Pangilinan J."/>
            <person name="Park H.-J."/>
            <person name="Ramirez L."/>
            <person name="Alfaro M."/>
            <person name="Sun H."/>
            <person name="Tritt A."/>
            <person name="Yoshinaga Y."/>
            <person name="Zwiers L.-H."/>
            <person name="Turgeon B."/>
            <person name="Goodwin S."/>
            <person name="Spatafora J."/>
            <person name="Crous P."/>
            <person name="Grigoriev I."/>
        </authorList>
    </citation>
    <scope>NUCLEOTIDE SEQUENCE</scope>
    <source>
        <strain evidence="4">CBS 133067</strain>
    </source>
</reference>
<dbReference type="SUPFAM" id="SSF56235">
    <property type="entry name" value="N-terminal nucleophile aminohydrolases (Ntn hydrolases)"/>
    <property type="match status" value="1"/>
</dbReference>
<evidence type="ECO:0000313" key="5">
    <source>
        <dbReference type="Proteomes" id="UP000799772"/>
    </source>
</evidence>
<dbReference type="Pfam" id="PF01112">
    <property type="entry name" value="Asparaginase_2"/>
    <property type="match status" value="1"/>
</dbReference>
<proteinExistence type="predicted"/>
<organism evidence="4 5">
    <name type="scientific">Rhizodiscina lignyota</name>
    <dbReference type="NCBI Taxonomy" id="1504668"/>
    <lineage>
        <taxon>Eukaryota</taxon>
        <taxon>Fungi</taxon>
        <taxon>Dikarya</taxon>
        <taxon>Ascomycota</taxon>
        <taxon>Pezizomycotina</taxon>
        <taxon>Dothideomycetes</taxon>
        <taxon>Pleosporomycetidae</taxon>
        <taxon>Aulographales</taxon>
        <taxon>Rhizodiscinaceae</taxon>
        <taxon>Rhizodiscina</taxon>
    </lineage>
</organism>
<evidence type="ECO:0000256" key="3">
    <source>
        <dbReference type="SAM" id="MobiDB-lite"/>
    </source>
</evidence>
<dbReference type="PANTHER" id="PTHR10188">
    <property type="entry name" value="L-ASPARAGINASE"/>
    <property type="match status" value="1"/>
</dbReference>
<dbReference type="Proteomes" id="UP000799772">
    <property type="component" value="Unassembled WGS sequence"/>
</dbReference>
<dbReference type="PANTHER" id="PTHR10188:SF8">
    <property type="entry name" value="THREONINE ASPARTASE 1"/>
    <property type="match status" value="1"/>
</dbReference>
<feature type="active site" description="Nucleophile" evidence="1">
    <location>
        <position position="263"/>
    </location>
</feature>
<gene>
    <name evidence="4" type="ORF">NA57DRAFT_45440</name>
</gene>